<evidence type="ECO:0000256" key="1">
    <source>
        <dbReference type="SAM" id="Phobius"/>
    </source>
</evidence>
<reference evidence="3 4" key="1">
    <citation type="submission" date="2006-10" db="EMBL/GenBank/DDBJ databases">
        <title>Complete sequence of Syntrophobacter fumaroxidans MPOB.</title>
        <authorList>
            <consortium name="US DOE Joint Genome Institute"/>
            <person name="Copeland A."/>
            <person name="Lucas S."/>
            <person name="Lapidus A."/>
            <person name="Barry K."/>
            <person name="Detter J.C."/>
            <person name="Glavina del Rio T."/>
            <person name="Hammon N."/>
            <person name="Israni S."/>
            <person name="Pitluck S."/>
            <person name="Goltsman E.G."/>
            <person name="Martinez M."/>
            <person name="Schmutz J."/>
            <person name="Larimer F."/>
            <person name="Land M."/>
            <person name="Hauser L."/>
            <person name="Kyrpides N."/>
            <person name="Kim E."/>
            <person name="Boone D.R."/>
            <person name="Brockman F."/>
            <person name="Culley D."/>
            <person name="Ferry J."/>
            <person name="Gunsalus R."/>
            <person name="McInerney M.J."/>
            <person name="Morrison M."/>
            <person name="Plugge C."/>
            <person name="Rohlin L."/>
            <person name="Scholten J."/>
            <person name="Sieber J."/>
            <person name="Stams A.J.M."/>
            <person name="Worm P."/>
            <person name="Henstra A.M."/>
            <person name="Richardson P."/>
        </authorList>
    </citation>
    <scope>NUCLEOTIDE SEQUENCE [LARGE SCALE GENOMIC DNA]</scope>
    <source>
        <strain evidence="4">DSM 10017 / MPOB</strain>
    </source>
</reference>
<dbReference type="eggNOG" id="COG4252">
    <property type="taxonomic scope" value="Bacteria"/>
</dbReference>
<feature type="transmembrane region" description="Helical" evidence="1">
    <location>
        <begin position="382"/>
        <end position="405"/>
    </location>
</feature>
<dbReference type="EMBL" id="CP000478">
    <property type="protein sequence ID" value="ABK16257.1"/>
    <property type="molecule type" value="Genomic_DNA"/>
</dbReference>
<dbReference type="InterPro" id="IPR050697">
    <property type="entry name" value="Adenylyl/Guanylyl_Cyclase_3/4"/>
</dbReference>
<dbReference type="InterPro" id="IPR001054">
    <property type="entry name" value="A/G_cyclase"/>
</dbReference>
<sequence precursor="true">MSTSRRGNVRATTALVVASFAVVALCFRLLPWVFEPWNSQLVDKLFVLRSSVSWLRPVYDPTVVHVDITNSTLHRLDDFYLKRVQFARVVRNLAAMRTAAQAYDFIFGTKPDDRDDPALIAAAREAGNAYFGLALALSPQRAARETKVDEEALRTLASTKWVLNVEGDVTGFHRGSAPLATFPALAAVSKGLGHISIKIDADGIVRRVPLLVRYEDGFYPSLPFRVICDYLGVPPQHIRVVPAEAVVLQQARRPGAPPRDIRIPIDRAGSMIVSFIGPWETMKHYNFADVYIASDSRDELEVWRDELEGKIVVVSDVSTGSTDLRPVPTDTEYPLSGMHANAIHTILTEDFFRESTAAEAFLVELSLMACLIVLARSFSSVAFTASAAGMVALCAGGALVSFFSLHAIPQVVRPVLSIGLAVFLVLAYRYINEEKQKEVYRRSFEAYFPPAVVKKIMAHPESMAMSAQRKELTVLFSDIASFTTYSSALAPDRIRGFLNEYFDAMVEIVFNHGGTVDKYIGDGLMVFFGDPEPQEDHATRCVQAAIDMQRRVRELQNAWRNAGGFPLAVRIGINTGEVVVGNMGSRRQFSYTVLGSPVNLAQRLESNAPVGGILISERTRQLIGDGFQTKALGEIKVKGIAEPVAVHEVTVSQGEVQDSNSAGNV</sequence>
<name>A0LFQ5_SYNFM</name>
<dbReference type="SUPFAM" id="SSF55073">
    <property type="entry name" value="Nucleotide cyclase"/>
    <property type="match status" value="1"/>
</dbReference>
<dbReference type="AlphaFoldDB" id="A0LFQ5"/>
<dbReference type="CDD" id="cd07302">
    <property type="entry name" value="CHD"/>
    <property type="match status" value="1"/>
</dbReference>
<dbReference type="KEGG" id="sfu:Sfum_0558"/>
<protein>
    <submittedName>
        <fullName evidence="3">Adenylate/guanylate cyclase</fullName>
    </submittedName>
</protein>
<dbReference type="Proteomes" id="UP000001784">
    <property type="component" value="Chromosome"/>
</dbReference>
<keyword evidence="4" id="KW-1185">Reference proteome</keyword>
<dbReference type="InterPro" id="IPR007890">
    <property type="entry name" value="CHASE2"/>
</dbReference>
<dbReference type="Pfam" id="PF00211">
    <property type="entry name" value="Guanylate_cyc"/>
    <property type="match status" value="1"/>
</dbReference>
<dbReference type="GO" id="GO:0004016">
    <property type="term" value="F:adenylate cyclase activity"/>
    <property type="evidence" value="ECO:0007669"/>
    <property type="project" value="UniProtKB-ARBA"/>
</dbReference>
<dbReference type="SMART" id="SM00044">
    <property type="entry name" value="CYCc"/>
    <property type="match status" value="1"/>
</dbReference>
<dbReference type="eggNOG" id="COG2114">
    <property type="taxonomic scope" value="Bacteria"/>
</dbReference>
<dbReference type="SMART" id="SM01080">
    <property type="entry name" value="CHASE2"/>
    <property type="match status" value="1"/>
</dbReference>
<dbReference type="Gene3D" id="3.30.70.1230">
    <property type="entry name" value="Nucleotide cyclase"/>
    <property type="match status" value="1"/>
</dbReference>
<evidence type="ECO:0000259" key="2">
    <source>
        <dbReference type="PROSITE" id="PS50125"/>
    </source>
</evidence>
<keyword evidence="1" id="KW-0472">Membrane</keyword>
<feature type="transmembrane region" description="Helical" evidence="1">
    <location>
        <begin position="12"/>
        <end position="34"/>
    </location>
</feature>
<accession>A0LFQ5</accession>
<keyword evidence="1" id="KW-0812">Transmembrane</keyword>
<dbReference type="STRING" id="335543.Sfum_0558"/>
<feature type="transmembrane region" description="Helical" evidence="1">
    <location>
        <begin position="411"/>
        <end position="431"/>
    </location>
</feature>
<dbReference type="GO" id="GO:0009190">
    <property type="term" value="P:cyclic nucleotide biosynthetic process"/>
    <property type="evidence" value="ECO:0007669"/>
    <property type="project" value="InterPro"/>
</dbReference>
<evidence type="ECO:0000313" key="4">
    <source>
        <dbReference type="Proteomes" id="UP000001784"/>
    </source>
</evidence>
<dbReference type="Pfam" id="PF05226">
    <property type="entry name" value="CHASE2"/>
    <property type="match status" value="1"/>
</dbReference>
<keyword evidence="1" id="KW-1133">Transmembrane helix</keyword>
<dbReference type="GO" id="GO:0035556">
    <property type="term" value="P:intracellular signal transduction"/>
    <property type="evidence" value="ECO:0007669"/>
    <property type="project" value="InterPro"/>
</dbReference>
<dbReference type="HOGENOM" id="CLU_000445_85_1_7"/>
<gene>
    <name evidence="3" type="ordered locus">Sfum_0558</name>
</gene>
<feature type="transmembrane region" description="Helical" evidence="1">
    <location>
        <begin position="357"/>
        <end position="375"/>
    </location>
</feature>
<dbReference type="PROSITE" id="PS50125">
    <property type="entry name" value="GUANYLATE_CYCLASE_2"/>
    <property type="match status" value="1"/>
</dbReference>
<evidence type="ECO:0000313" key="3">
    <source>
        <dbReference type="EMBL" id="ABK16257.1"/>
    </source>
</evidence>
<dbReference type="PANTHER" id="PTHR43081">
    <property type="entry name" value="ADENYLATE CYCLASE, TERMINAL-DIFFERENTIATION SPECIFIC-RELATED"/>
    <property type="match status" value="1"/>
</dbReference>
<dbReference type="PANTHER" id="PTHR43081:SF1">
    <property type="entry name" value="ADENYLATE CYCLASE, TERMINAL-DIFFERENTIATION SPECIFIC"/>
    <property type="match status" value="1"/>
</dbReference>
<dbReference type="InterPro" id="IPR029787">
    <property type="entry name" value="Nucleotide_cyclase"/>
</dbReference>
<dbReference type="InParanoid" id="A0LFQ5"/>
<dbReference type="RefSeq" id="WP_011697430.1">
    <property type="nucleotide sequence ID" value="NC_008554.1"/>
</dbReference>
<feature type="domain" description="Guanylate cyclase" evidence="2">
    <location>
        <begin position="473"/>
        <end position="605"/>
    </location>
</feature>
<proteinExistence type="predicted"/>
<organism evidence="3 4">
    <name type="scientific">Syntrophobacter fumaroxidans (strain DSM 10017 / MPOB)</name>
    <dbReference type="NCBI Taxonomy" id="335543"/>
    <lineage>
        <taxon>Bacteria</taxon>
        <taxon>Pseudomonadati</taxon>
        <taxon>Thermodesulfobacteriota</taxon>
        <taxon>Syntrophobacteria</taxon>
        <taxon>Syntrophobacterales</taxon>
        <taxon>Syntrophobacteraceae</taxon>
        <taxon>Syntrophobacter</taxon>
    </lineage>
</organism>